<reference evidence="8" key="1">
    <citation type="submission" date="2020-03" db="EMBL/GenBank/DDBJ databases">
        <title>A high-quality chromosome-level genome assembly of a woody plant with both climbing and erect habits, Rhamnella rubrinervis.</title>
        <authorList>
            <person name="Lu Z."/>
            <person name="Yang Y."/>
            <person name="Zhu X."/>
            <person name="Sun Y."/>
        </authorList>
    </citation>
    <scope>NUCLEOTIDE SEQUENCE</scope>
    <source>
        <strain evidence="8">BYM</strain>
        <tissue evidence="8">Leaf</tissue>
    </source>
</reference>
<accession>A0A8K0MJ14</accession>
<dbReference type="SUPFAM" id="SSF52058">
    <property type="entry name" value="L domain-like"/>
    <property type="match status" value="1"/>
</dbReference>
<dbReference type="InterPro" id="IPR045344">
    <property type="entry name" value="C-JID"/>
</dbReference>
<dbReference type="PRINTS" id="PR00364">
    <property type="entry name" value="DISEASERSIST"/>
</dbReference>
<evidence type="ECO:0000256" key="3">
    <source>
        <dbReference type="ARBA" id="ARBA00022737"/>
    </source>
</evidence>
<evidence type="ECO:0000256" key="1">
    <source>
        <dbReference type="ARBA" id="ARBA00011982"/>
    </source>
</evidence>
<dbReference type="InterPro" id="IPR044974">
    <property type="entry name" value="Disease_R_plants"/>
</dbReference>
<dbReference type="GO" id="GO:0061809">
    <property type="term" value="F:NAD+ nucleosidase activity, cyclic ADP-ribose generating"/>
    <property type="evidence" value="ECO:0007669"/>
    <property type="project" value="UniProtKB-EC"/>
</dbReference>
<dbReference type="Gene3D" id="1.10.8.430">
    <property type="entry name" value="Helical domain of apoptotic protease-activating factors"/>
    <property type="match status" value="1"/>
</dbReference>
<dbReference type="InterPro" id="IPR000157">
    <property type="entry name" value="TIR_dom"/>
</dbReference>
<feature type="domain" description="TIR" evidence="7">
    <location>
        <begin position="20"/>
        <end position="194"/>
    </location>
</feature>
<comment type="catalytic activity">
    <reaction evidence="6">
        <text>NAD(+) + H2O = ADP-D-ribose + nicotinamide + H(+)</text>
        <dbReference type="Rhea" id="RHEA:16301"/>
        <dbReference type="ChEBI" id="CHEBI:15377"/>
        <dbReference type="ChEBI" id="CHEBI:15378"/>
        <dbReference type="ChEBI" id="CHEBI:17154"/>
        <dbReference type="ChEBI" id="CHEBI:57540"/>
        <dbReference type="ChEBI" id="CHEBI:57967"/>
        <dbReference type="EC" id="3.2.2.6"/>
    </reaction>
    <physiologicalReaction direction="left-to-right" evidence="6">
        <dbReference type="Rhea" id="RHEA:16302"/>
    </physiologicalReaction>
</comment>
<dbReference type="InterPro" id="IPR032675">
    <property type="entry name" value="LRR_dom_sf"/>
</dbReference>
<dbReference type="PROSITE" id="PS50104">
    <property type="entry name" value="TIR"/>
    <property type="match status" value="1"/>
</dbReference>
<dbReference type="Gene3D" id="3.80.10.10">
    <property type="entry name" value="Ribonuclease Inhibitor"/>
    <property type="match status" value="2"/>
</dbReference>
<dbReference type="AlphaFoldDB" id="A0A8K0MJ14"/>
<evidence type="ECO:0000259" key="7">
    <source>
        <dbReference type="PROSITE" id="PS50104"/>
    </source>
</evidence>
<evidence type="ECO:0000256" key="2">
    <source>
        <dbReference type="ARBA" id="ARBA00022614"/>
    </source>
</evidence>
<dbReference type="SUPFAM" id="SSF52200">
    <property type="entry name" value="Toll/Interleukin receptor TIR domain"/>
    <property type="match status" value="1"/>
</dbReference>
<dbReference type="Gene3D" id="3.40.50.300">
    <property type="entry name" value="P-loop containing nucleotide triphosphate hydrolases"/>
    <property type="match status" value="1"/>
</dbReference>
<dbReference type="InterPro" id="IPR035897">
    <property type="entry name" value="Toll_tir_struct_dom_sf"/>
</dbReference>
<keyword evidence="5" id="KW-0520">NAD</keyword>
<keyword evidence="9" id="KW-1185">Reference proteome</keyword>
<dbReference type="GO" id="GO:0007165">
    <property type="term" value="P:signal transduction"/>
    <property type="evidence" value="ECO:0007669"/>
    <property type="project" value="InterPro"/>
</dbReference>
<dbReference type="GO" id="GO:0043531">
    <property type="term" value="F:ADP binding"/>
    <property type="evidence" value="ECO:0007669"/>
    <property type="project" value="InterPro"/>
</dbReference>
<dbReference type="SMART" id="SM00255">
    <property type="entry name" value="TIR"/>
    <property type="match status" value="1"/>
</dbReference>
<dbReference type="EC" id="3.2.2.6" evidence="1"/>
<evidence type="ECO:0000256" key="6">
    <source>
        <dbReference type="ARBA" id="ARBA00047304"/>
    </source>
</evidence>
<evidence type="ECO:0000313" key="8">
    <source>
        <dbReference type="EMBL" id="KAF3447682.1"/>
    </source>
</evidence>
<dbReference type="Pfam" id="PF20160">
    <property type="entry name" value="C-JID"/>
    <property type="match status" value="1"/>
</dbReference>
<dbReference type="Gene3D" id="3.40.50.10140">
    <property type="entry name" value="Toll/interleukin-1 receptor homology (TIR) domain"/>
    <property type="match status" value="1"/>
</dbReference>
<organism evidence="8 9">
    <name type="scientific">Rhamnella rubrinervis</name>
    <dbReference type="NCBI Taxonomy" id="2594499"/>
    <lineage>
        <taxon>Eukaryota</taxon>
        <taxon>Viridiplantae</taxon>
        <taxon>Streptophyta</taxon>
        <taxon>Embryophyta</taxon>
        <taxon>Tracheophyta</taxon>
        <taxon>Spermatophyta</taxon>
        <taxon>Magnoliopsida</taxon>
        <taxon>eudicotyledons</taxon>
        <taxon>Gunneridae</taxon>
        <taxon>Pentapetalae</taxon>
        <taxon>rosids</taxon>
        <taxon>fabids</taxon>
        <taxon>Rosales</taxon>
        <taxon>Rhamnaceae</taxon>
        <taxon>rhamnoid group</taxon>
        <taxon>Rhamneae</taxon>
        <taxon>Rhamnella</taxon>
    </lineage>
</organism>
<dbReference type="PANTHER" id="PTHR11017">
    <property type="entry name" value="LEUCINE-RICH REPEAT-CONTAINING PROTEIN"/>
    <property type="match status" value="1"/>
</dbReference>
<comment type="caution">
    <text evidence="8">The sequence shown here is derived from an EMBL/GenBank/DDBJ whole genome shotgun (WGS) entry which is preliminary data.</text>
</comment>
<dbReference type="Pfam" id="PF23282">
    <property type="entry name" value="WHD_ROQ1"/>
    <property type="match status" value="1"/>
</dbReference>
<evidence type="ECO:0000313" key="9">
    <source>
        <dbReference type="Proteomes" id="UP000796880"/>
    </source>
</evidence>
<keyword evidence="4" id="KW-0378">Hydrolase</keyword>
<dbReference type="PANTHER" id="PTHR11017:SF559">
    <property type="entry name" value="DISEASE RESISTANCE PROTEIN CHL1"/>
    <property type="match status" value="1"/>
</dbReference>
<keyword evidence="3" id="KW-0677">Repeat</keyword>
<gene>
    <name evidence="8" type="ORF">FNV43_RR08385</name>
</gene>
<dbReference type="OrthoDB" id="1901675at2759"/>
<proteinExistence type="predicted"/>
<dbReference type="SUPFAM" id="SSF52540">
    <property type="entry name" value="P-loop containing nucleoside triphosphate hydrolases"/>
    <property type="match status" value="1"/>
</dbReference>
<dbReference type="EMBL" id="VOIH02000004">
    <property type="protein sequence ID" value="KAF3447682.1"/>
    <property type="molecule type" value="Genomic_DNA"/>
</dbReference>
<dbReference type="GO" id="GO:0006952">
    <property type="term" value="P:defense response"/>
    <property type="evidence" value="ECO:0007669"/>
    <property type="project" value="InterPro"/>
</dbReference>
<evidence type="ECO:0000256" key="4">
    <source>
        <dbReference type="ARBA" id="ARBA00022801"/>
    </source>
</evidence>
<dbReference type="Pfam" id="PF01582">
    <property type="entry name" value="TIR"/>
    <property type="match status" value="1"/>
</dbReference>
<dbReference type="InterPro" id="IPR027417">
    <property type="entry name" value="P-loop_NTPase"/>
</dbReference>
<evidence type="ECO:0000256" key="5">
    <source>
        <dbReference type="ARBA" id="ARBA00023027"/>
    </source>
</evidence>
<protein>
    <recommendedName>
        <fullName evidence="1">ADP-ribosyl cyclase/cyclic ADP-ribose hydrolase</fullName>
        <ecNumber evidence="1">3.2.2.6</ecNumber>
    </recommendedName>
</protein>
<dbReference type="InterPro" id="IPR058192">
    <property type="entry name" value="WHD_ROQ1-like"/>
</dbReference>
<sequence>METNPSSSSSSSYSLSSPAKKYDVFLSFRGDTRSNFTSHLDYALRKVGLFSIFKDDYKLPKGKDIETELMNAIEDSHFAVVVISEKYADSDWCLKELAKIVKCMGDSGRIRTIFYHVNLSHVRDVASTDAEKQKDNSFWKALEQHAKDPSHSKYVESWTSALVEVAYKYADYVKRDTDEAIFIKEFVAKISSELGASIRTIEGLFGMTSRLIKLDSYVLKSLDTNNVCFIGIHGMGGIGKSSLAEVYHMKMSHKFDGSCFLANIREVCEKEANGLVGLQNKLLNVILGEDFQVEHLKKGINLIRSRLRAMKVLIILDDVNNLKQLEALVDSHKKKQGSENELDIWFGPGSVIIVTTRNEDLLTKRYEKYGAECLDKNEALQLFSWKAFESIEPLEEFKMLSEKVVKYARNLPLALTVLGSLLGPKKTVDLWNSALCRLKKCPADDIFGRLRISFDDLDKVDQSVFLDIACFFKGRRKHDVIEILDSCGFDSQYGISNLVGKSLLSINEVDEIWMHDLLEEMGKDIVRRASGNELGRQSRIWNSDELYQILQNKEGTDEVEAIFTTSVVSFGLTTEVVRSYSVEGWSFMKKLRLIKIQDILLPWLGDCDEPELSNNLQYIYWAGFPCNKLPSSFQPPKLVHLELPRSKVKQLWENRIKPLCNLKVIDLRDSPLFTKFGDFTVVPNLEKLILSDCSGLSEIDPSINCLHKLILLQLNGCISLQKLPEDINGLASLQTLNLYKCHRIKKLPNHLEQLKSLRDLKIDEETIASAIREEIISYGSTGKIGFYPGWFYTSLTVLFLSDGDLTGPEAFPEYFGKLVSLSRLYLSNNPFSVLPPGIDGLSRLTSLSLDHCKNLRCLEAELLPSSLEELDVNYCTSLTSFLDPLKPCHLRCSAYCLDCTELVKKQDGEMTALASITRFLEDPSKRRKKDFKFVVPESGNELPSWFNNRSSTASVSIKLDPNWRNRELIGFAMVICLRANFSKNYFFWNIRVRGSENWETVKAGSMECRMSDDHLFLVYAPCEDTLERIMKQLKPPICDTLEFSFVDAYDERSFSFGACGVRLVYEEDIEELKEIASKYYNDQHSSHSQSISQLSMLRHMGQIESPLSTGLRGILNLEDNSELLEMQQYADEDGPHPESDPSMVGNTHYGVFRNCSGITTNFLKKSVDWFRFIEESEEFE</sequence>
<dbReference type="Pfam" id="PF00931">
    <property type="entry name" value="NB-ARC"/>
    <property type="match status" value="1"/>
</dbReference>
<dbReference type="InterPro" id="IPR002182">
    <property type="entry name" value="NB-ARC"/>
</dbReference>
<dbReference type="Proteomes" id="UP000796880">
    <property type="component" value="Unassembled WGS sequence"/>
</dbReference>
<dbReference type="InterPro" id="IPR042197">
    <property type="entry name" value="Apaf_helical"/>
</dbReference>
<keyword evidence="2" id="KW-0433">Leucine-rich repeat</keyword>
<name>A0A8K0MJ14_9ROSA</name>